<feature type="region of interest" description="Disordered" evidence="1">
    <location>
        <begin position="122"/>
        <end position="141"/>
    </location>
</feature>
<feature type="chain" id="PRO_5039810162" evidence="2">
    <location>
        <begin position="27"/>
        <end position="183"/>
    </location>
</feature>
<name>A0A4Y7SP70_COPMI</name>
<accession>A0A4Y7SP70</accession>
<dbReference type="Proteomes" id="UP000298030">
    <property type="component" value="Unassembled WGS sequence"/>
</dbReference>
<dbReference type="EMBL" id="QPFP01000068">
    <property type="protein sequence ID" value="TEB24277.1"/>
    <property type="molecule type" value="Genomic_DNA"/>
</dbReference>
<keyword evidence="2" id="KW-0732">Signal</keyword>
<comment type="caution">
    <text evidence="3">The sequence shown here is derived from an EMBL/GenBank/DDBJ whole genome shotgun (WGS) entry which is preliminary data.</text>
</comment>
<evidence type="ECO:0000256" key="2">
    <source>
        <dbReference type="SAM" id="SignalP"/>
    </source>
</evidence>
<feature type="signal peptide" evidence="2">
    <location>
        <begin position="1"/>
        <end position="26"/>
    </location>
</feature>
<sequence>MVAITLPKFALLATAMVGPLTTVVSARGSYYSGDSLAARAYLDDDIDLVGRGFYDDEPLSVREYIDEQIEVAVRTYAEEFEEIYARHSKEKIAEQIKYWKEQLKISQDLLKPLVKAKRDAEKAYEKDKSEANKQKKKAADLAEWKQREIVEGNKEQLEYWQNEKPSRAGTPEKAPPKKRPGMK</sequence>
<dbReference type="AlphaFoldDB" id="A0A4Y7SP70"/>
<protein>
    <submittedName>
        <fullName evidence="3">Uncharacterized protein</fullName>
    </submittedName>
</protein>
<reference evidence="3 5" key="1">
    <citation type="journal article" date="2019" name="Nat. Ecol. Evol.">
        <title>Megaphylogeny resolves global patterns of mushroom evolution.</title>
        <authorList>
            <person name="Varga T."/>
            <person name="Krizsan K."/>
            <person name="Foldi C."/>
            <person name="Dima B."/>
            <person name="Sanchez-Garcia M."/>
            <person name="Sanchez-Ramirez S."/>
            <person name="Szollosi G.J."/>
            <person name="Szarkandi J.G."/>
            <person name="Papp V."/>
            <person name="Albert L."/>
            <person name="Andreopoulos W."/>
            <person name="Angelini C."/>
            <person name="Antonin V."/>
            <person name="Barry K.W."/>
            <person name="Bougher N.L."/>
            <person name="Buchanan P."/>
            <person name="Buyck B."/>
            <person name="Bense V."/>
            <person name="Catcheside P."/>
            <person name="Chovatia M."/>
            <person name="Cooper J."/>
            <person name="Damon W."/>
            <person name="Desjardin D."/>
            <person name="Finy P."/>
            <person name="Geml J."/>
            <person name="Haridas S."/>
            <person name="Hughes K."/>
            <person name="Justo A."/>
            <person name="Karasinski D."/>
            <person name="Kautmanova I."/>
            <person name="Kiss B."/>
            <person name="Kocsube S."/>
            <person name="Kotiranta H."/>
            <person name="LaButti K.M."/>
            <person name="Lechner B.E."/>
            <person name="Liimatainen K."/>
            <person name="Lipzen A."/>
            <person name="Lukacs Z."/>
            <person name="Mihaltcheva S."/>
            <person name="Morgado L.N."/>
            <person name="Niskanen T."/>
            <person name="Noordeloos M.E."/>
            <person name="Ohm R.A."/>
            <person name="Ortiz-Santana B."/>
            <person name="Ovrebo C."/>
            <person name="Racz N."/>
            <person name="Riley R."/>
            <person name="Savchenko A."/>
            <person name="Shiryaev A."/>
            <person name="Soop K."/>
            <person name="Spirin V."/>
            <person name="Szebenyi C."/>
            <person name="Tomsovsky M."/>
            <person name="Tulloss R.E."/>
            <person name="Uehling J."/>
            <person name="Grigoriev I.V."/>
            <person name="Vagvolgyi C."/>
            <person name="Papp T."/>
            <person name="Martin F.M."/>
            <person name="Miettinen O."/>
            <person name="Hibbett D.S."/>
            <person name="Nagy L.G."/>
        </authorList>
    </citation>
    <scope>NUCLEOTIDE SEQUENCE [LARGE SCALE GENOMIC DNA]</scope>
    <source>
        <strain evidence="3 5">FP101781</strain>
    </source>
</reference>
<evidence type="ECO:0000256" key="1">
    <source>
        <dbReference type="SAM" id="MobiDB-lite"/>
    </source>
</evidence>
<gene>
    <name evidence="4" type="ORF">FA13DRAFT_1797329</name>
    <name evidence="3" type="ORF">FA13DRAFT_1797895</name>
</gene>
<evidence type="ECO:0000313" key="4">
    <source>
        <dbReference type="EMBL" id="TEB24277.1"/>
    </source>
</evidence>
<dbReference type="EMBL" id="QPFP01000076">
    <property type="protein sequence ID" value="TEB23572.1"/>
    <property type="molecule type" value="Genomic_DNA"/>
</dbReference>
<proteinExistence type="predicted"/>
<evidence type="ECO:0000313" key="5">
    <source>
        <dbReference type="Proteomes" id="UP000298030"/>
    </source>
</evidence>
<evidence type="ECO:0000313" key="3">
    <source>
        <dbReference type="EMBL" id="TEB23572.1"/>
    </source>
</evidence>
<organism evidence="3 5">
    <name type="scientific">Coprinellus micaceus</name>
    <name type="common">Glistening ink-cap mushroom</name>
    <name type="synonym">Coprinus micaceus</name>
    <dbReference type="NCBI Taxonomy" id="71717"/>
    <lineage>
        <taxon>Eukaryota</taxon>
        <taxon>Fungi</taxon>
        <taxon>Dikarya</taxon>
        <taxon>Basidiomycota</taxon>
        <taxon>Agaricomycotina</taxon>
        <taxon>Agaricomycetes</taxon>
        <taxon>Agaricomycetidae</taxon>
        <taxon>Agaricales</taxon>
        <taxon>Agaricineae</taxon>
        <taxon>Psathyrellaceae</taxon>
        <taxon>Coprinellus</taxon>
    </lineage>
</organism>
<keyword evidence="5" id="KW-1185">Reference proteome</keyword>
<feature type="region of interest" description="Disordered" evidence="1">
    <location>
        <begin position="155"/>
        <end position="183"/>
    </location>
</feature>